<name>A0A645JEK4_9ZZZZ</name>
<proteinExistence type="predicted"/>
<organism evidence="1">
    <name type="scientific">bioreactor metagenome</name>
    <dbReference type="NCBI Taxonomy" id="1076179"/>
    <lineage>
        <taxon>unclassified sequences</taxon>
        <taxon>metagenomes</taxon>
        <taxon>ecological metagenomes</taxon>
    </lineage>
</organism>
<reference evidence="1" key="1">
    <citation type="submission" date="2019-08" db="EMBL/GenBank/DDBJ databases">
        <authorList>
            <person name="Kucharzyk K."/>
            <person name="Murdoch R.W."/>
            <person name="Higgins S."/>
            <person name="Loffler F."/>
        </authorList>
    </citation>
    <scope>NUCLEOTIDE SEQUENCE</scope>
</reference>
<evidence type="ECO:0000313" key="1">
    <source>
        <dbReference type="EMBL" id="MPN61530.1"/>
    </source>
</evidence>
<dbReference type="AlphaFoldDB" id="A0A645JEK4"/>
<gene>
    <name evidence="1" type="ORF">SDC9_209268</name>
</gene>
<protein>
    <submittedName>
        <fullName evidence="1">Uncharacterized protein</fullName>
    </submittedName>
</protein>
<dbReference type="EMBL" id="VSSQ01138258">
    <property type="protein sequence ID" value="MPN61530.1"/>
    <property type="molecule type" value="Genomic_DNA"/>
</dbReference>
<sequence length="122" mass="13623">MPLHTGNVCTGQRLGHIKNLHMIPHKPRHGVDQTGVLRQRGEKPPCQRRAFPVVIVGRNPASAHGRSLRLSDIVEQRRPHKRSGIRAAAFPVGGFLHHQQGMFPDVALGMVHRRLRGILLPQ</sequence>
<accession>A0A645JEK4</accession>
<comment type="caution">
    <text evidence="1">The sequence shown here is derived from an EMBL/GenBank/DDBJ whole genome shotgun (WGS) entry which is preliminary data.</text>
</comment>